<accession>A0ABT0BUB7</accession>
<sequence length="357" mass="39341">MRAILALVLGLAAAPLAAAQSDQPRFDPGHIHARIAGKPGELLVLGSPHLSTFPDSFAPANLAPLLARLAAWKPQAIAIEAVSGPQCDFMRAYPDRYADTVKGYCWDPAPARKATGLTVPEATREAERLLTHWPDAPTPAQRRHLAALFLASGDRASAMVQWFRLPEAERREGNGLDATLAASLAKLSTRHDESIQIAARLAARLGLERIFPIDDHTADFMPSDDAAFNDAITKAWDNPANHARQAHDKRMNERMGTPEGLLAIYRDLNAPGMGKVVFDSDFGAALRDPSPQEFGRQYVAYWETRNLRMAANIRDMLRAKPDERALVIVGASHKSYFEAYLRQMHDLSLEDAERVLK</sequence>
<feature type="chain" id="PRO_5046584438" evidence="1">
    <location>
        <begin position="19"/>
        <end position="357"/>
    </location>
</feature>
<evidence type="ECO:0000256" key="1">
    <source>
        <dbReference type="SAM" id="SignalP"/>
    </source>
</evidence>
<proteinExistence type="predicted"/>
<name>A0ABT0BUB7_9SPHN</name>
<comment type="caution">
    <text evidence="2">The sequence shown here is derived from an EMBL/GenBank/DDBJ whole genome shotgun (WGS) entry which is preliminary data.</text>
</comment>
<dbReference type="EMBL" id="JALHLG010000040">
    <property type="protein sequence ID" value="MCJ2188644.1"/>
    <property type="molecule type" value="Genomic_DNA"/>
</dbReference>
<dbReference type="Pfam" id="PF18950">
    <property type="entry name" value="DUF5694"/>
    <property type="match status" value="1"/>
</dbReference>
<feature type="signal peptide" evidence="1">
    <location>
        <begin position="1"/>
        <end position="18"/>
    </location>
</feature>
<organism evidence="2 3">
    <name type="scientific">Novosphingobium beihaiensis</name>
    <dbReference type="NCBI Taxonomy" id="2930389"/>
    <lineage>
        <taxon>Bacteria</taxon>
        <taxon>Pseudomonadati</taxon>
        <taxon>Pseudomonadota</taxon>
        <taxon>Alphaproteobacteria</taxon>
        <taxon>Sphingomonadales</taxon>
        <taxon>Sphingomonadaceae</taxon>
        <taxon>Novosphingobium</taxon>
    </lineage>
</organism>
<evidence type="ECO:0000313" key="2">
    <source>
        <dbReference type="EMBL" id="MCJ2188644.1"/>
    </source>
</evidence>
<dbReference type="RefSeq" id="WP_243923466.1">
    <property type="nucleotide sequence ID" value="NZ_JALHLG010000040.1"/>
</dbReference>
<dbReference type="Proteomes" id="UP001202281">
    <property type="component" value="Unassembled WGS sequence"/>
</dbReference>
<keyword evidence="1" id="KW-0732">Signal</keyword>
<evidence type="ECO:0000313" key="3">
    <source>
        <dbReference type="Proteomes" id="UP001202281"/>
    </source>
</evidence>
<protein>
    <submittedName>
        <fullName evidence="2">DUF5694 domain-containing protein</fullName>
    </submittedName>
</protein>
<gene>
    <name evidence="2" type="ORF">MTR66_17715</name>
</gene>
<reference evidence="2 3" key="1">
    <citation type="submission" date="2022-04" db="EMBL/GenBank/DDBJ databases">
        <title>Identification of a novel bacterium isolated from mangrove sediments.</title>
        <authorList>
            <person name="Pan X."/>
        </authorList>
    </citation>
    <scope>NUCLEOTIDE SEQUENCE [LARGE SCALE GENOMIC DNA]</scope>
    <source>
        <strain evidence="2 3">B2638</strain>
    </source>
</reference>
<keyword evidence="3" id="KW-1185">Reference proteome</keyword>
<dbReference type="InterPro" id="IPR043749">
    <property type="entry name" value="DUF5694"/>
</dbReference>